<evidence type="ECO:0000313" key="3">
    <source>
        <dbReference type="Proteomes" id="UP001054945"/>
    </source>
</evidence>
<sequence>MVLVPILKTPMNSSLKSLSSPRVRFDLSIDKESIIQFIQEEGEASYAYRLNLILKAISEREPTDYLKWIKELKDNILFFNKKNEPLLLHLLGIEWYSKDENFVKLYEELILNLLTAHPFYLKLVLHSIISVFLKVSAEKESVTEEESKMLQNLHSLLRRINELIPMSWDTFYAVLMNKFPYLQRPPCIILHYIENLLTICSYLPTKRHLILDCIIKRLIEIDVYCSKSMIEKYELEREEKNQVMGQEMELETSDIKVDQMALPLAHTLDIAMNCLFTFIKYFSHDGEKLNWENTKKLYKEILTIFDAIVLPTQGSCHVQYLLFYICGLKQELSVGFLDYLWKKVQNPSVPPVLRQISAFYIGSFLSRAKCISINTVTGCFDLMCSWIHSYIDTHTSKDIEVHGTFHSVCQTIFYVFAFRSKELMETNDGFRYIQSLNFDRIASCRLNPLRFCDKNIVQNFANIARNYQIAYVYPIIERNNRNLLYAGFRSQSEESTAGAMIPAFFPYDPYLLKRSKHWIESQYRVYNHGNKDEDLADFTDEEMNVDDEKSSYNQYNYIMPLRKRKPTSATGHSLVFSQKRKFWRNRFSKGCGFQKKIV</sequence>
<reference evidence="2 3" key="1">
    <citation type="submission" date="2021-06" db="EMBL/GenBank/DDBJ databases">
        <title>Caerostris extrusa draft genome.</title>
        <authorList>
            <person name="Kono N."/>
            <person name="Arakawa K."/>
        </authorList>
    </citation>
    <scope>NUCLEOTIDE SEQUENCE [LARGE SCALE GENOMIC DNA]</scope>
</reference>
<evidence type="ECO:0000256" key="1">
    <source>
        <dbReference type="ARBA" id="ARBA00010098"/>
    </source>
</evidence>
<dbReference type="GO" id="GO:0001042">
    <property type="term" value="F:RNA polymerase I core binding"/>
    <property type="evidence" value="ECO:0007669"/>
    <property type="project" value="TreeGrafter"/>
</dbReference>
<keyword evidence="2" id="KW-0648">Protein biosynthesis</keyword>
<proteinExistence type="inferred from homology"/>
<dbReference type="GO" id="GO:0005634">
    <property type="term" value="C:nucleus"/>
    <property type="evidence" value="ECO:0007669"/>
    <property type="project" value="TreeGrafter"/>
</dbReference>
<comment type="similarity">
    <text evidence="1">Belongs to the RRN3 family.</text>
</comment>
<protein>
    <submittedName>
        <fullName evidence="2">RNA polymerase I-specific transcription initiation factor RRN3</fullName>
    </submittedName>
</protein>
<dbReference type="GO" id="GO:0001181">
    <property type="term" value="F:RNA polymerase I general transcription initiation factor activity"/>
    <property type="evidence" value="ECO:0007669"/>
    <property type="project" value="InterPro"/>
</dbReference>
<organism evidence="2 3">
    <name type="scientific">Caerostris extrusa</name>
    <name type="common">Bark spider</name>
    <name type="synonym">Caerostris bankana</name>
    <dbReference type="NCBI Taxonomy" id="172846"/>
    <lineage>
        <taxon>Eukaryota</taxon>
        <taxon>Metazoa</taxon>
        <taxon>Ecdysozoa</taxon>
        <taxon>Arthropoda</taxon>
        <taxon>Chelicerata</taxon>
        <taxon>Arachnida</taxon>
        <taxon>Araneae</taxon>
        <taxon>Araneomorphae</taxon>
        <taxon>Entelegynae</taxon>
        <taxon>Araneoidea</taxon>
        <taxon>Araneidae</taxon>
        <taxon>Caerostris</taxon>
    </lineage>
</organism>
<dbReference type="GO" id="GO:0006361">
    <property type="term" value="P:transcription initiation at RNA polymerase I promoter"/>
    <property type="evidence" value="ECO:0007669"/>
    <property type="project" value="InterPro"/>
</dbReference>
<dbReference type="PANTHER" id="PTHR12790">
    <property type="entry name" value="TRANSCRIPTION INITIATION FACTOR IA RRN3"/>
    <property type="match status" value="1"/>
</dbReference>
<name>A0AAV4N4W6_CAEEX</name>
<keyword evidence="3" id="KW-1185">Reference proteome</keyword>
<dbReference type="AlphaFoldDB" id="A0AAV4N4W6"/>
<dbReference type="EMBL" id="BPLR01020497">
    <property type="protein sequence ID" value="GIX79463.1"/>
    <property type="molecule type" value="Genomic_DNA"/>
</dbReference>
<dbReference type="GO" id="GO:0003743">
    <property type="term" value="F:translation initiation factor activity"/>
    <property type="evidence" value="ECO:0007669"/>
    <property type="project" value="UniProtKB-KW"/>
</dbReference>
<gene>
    <name evidence="2" type="primary">RRN3</name>
    <name evidence="2" type="ORF">CEXT_700671</name>
</gene>
<evidence type="ECO:0000313" key="2">
    <source>
        <dbReference type="EMBL" id="GIX79463.1"/>
    </source>
</evidence>
<dbReference type="Proteomes" id="UP001054945">
    <property type="component" value="Unassembled WGS sequence"/>
</dbReference>
<dbReference type="Pfam" id="PF05327">
    <property type="entry name" value="RRN3"/>
    <property type="match status" value="1"/>
</dbReference>
<dbReference type="InterPro" id="IPR007991">
    <property type="entry name" value="RNA_pol_I_trans_ini_fac_RRN3"/>
</dbReference>
<comment type="caution">
    <text evidence="2">The sequence shown here is derived from an EMBL/GenBank/DDBJ whole genome shotgun (WGS) entry which is preliminary data.</text>
</comment>
<dbReference type="PANTHER" id="PTHR12790:SF0">
    <property type="entry name" value="RNA POLYMERASE I-SPECIFIC TRANSCRIPTION INITIATION FACTOR RRN3-RELATED"/>
    <property type="match status" value="1"/>
</dbReference>
<accession>A0AAV4N4W6</accession>
<keyword evidence="2" id="KW-0396">Initiation factor</keyword>